<name>A0A2D0MY81_FLAN2</name>
<evidence type="ECO:0000313" key="1">
    <source>
        <dbReference type="EMBL" id="PHN01140.1"/>
    </source>
</evidence>
<dbReference type="Proteomes" id="UP000223913">
    <property type="component" value="Unassembled WGS sequence"/>
</dbReference>
<gene>
    <name evidence="1" type="ORF">CRP01_38705</name>
</gene>
<dbReference type="OrthoDB" id="9801478at2"/>
<evidence type="ECO:0008006" key="3">
    <source>
        <dbReference type="Google" id="ProtNLM"/>
    </source>
</evidence>
<accession>A0A2D0MY81</accession>
<dbReference type="InterPro" id="IPR025455">
    <property type="entry name" value="DUF4276"/>
</dbReference>
<organism evidence="1 2">
    <name type="scientific">Flavilitoribacter nigricans (strain ATCC 23147 / DSM 23189 / NBRC 102662 / NCIMB 1420 / SS-2)</name>
    <name type="common">Lewinella nigricans</name>
    <dbReference type="NCBI Taxonomy" id="1122177"/>
    <lineage>
        <taxon>Bacteria</taxon>
        <taxon>Pseudomonadati</taxon>
        <taxon>Bacteroidota</taxon>
        <taxon>Saprospiria</taxon>
        <taxon>Saprospirales</taxon>
        <taxon>Lewinellaceae</taxon>
        <taxon>Flavilitoribacter</taxon>
    </lineage>
</organism>
<dbReference type="RefSeq" id="WP_099155472.1">
    <property type="nucleotide sequence ID" value="NZ_PDUD01000062.1"/>
</dbReference>
<dbReference type="Pfam" id="PF14103">
    <property type="entry name" value="DUF4276"/>
    <property type="match status" value="1"/>
</dbReference>
<sequence length="222" mass="25816">MKRVIIICEGPTEQEFCKTVLQLPLQAKGIQIQTPLIKHTRGGIVKWPVLKKQIETHLKVDKSAYVTTFIDYYGLYSKHSFPNWEVAERIPDKNDRMKALETAMLEDIDDSLRYRFIPYLQLHEFEGLLFNDIDVIYQQIPPGDIVGQAELEKTFADFDNPEMINNNRDTSPSHRLQRIINGYNKVIYGALLAEAIGLERIRNRSPRFHEWIGRIESLVDTD</sequence>
<evidence type="ECO:0000313" key="2">
    <source>
        <dbReference type="Proteomes" id="UP000223913"/>
    </source>
</evidence>
<dbReference type="EMBL" id="PDUD01000062">
    <property type="protein sequence ID" value="PHN01140.1"/>
    <property type="molecule type" value="Genomic_DNA"/>
</dbReference>
<comment type="caution">
    <text evidence="1">The sequence shown here is derived from an EMBL/GenBank/DDBJ whole genome shotgun (WGS) entry which is preliminary data.</text>
</comment>
<proteinExistence type="predicted"/>
<keyword evidence="2" id="KW-1185">Reference proteome</keyword>
<dbReference type="AlphaFoldDB" id="A0A2D0MY81"/>
<protein>
    <recommendedName>
        <fullName evidence="3">DUF4276 family protein</fullName>
    </recommendedName>
</protein>
<reference evidence="1 2" key="1">
    <citation type="submission" date="2017-10" db="EMBL/GenBank/DDBJ databases">
        <title>The draft genome sequence of Lewinella nigricans NBRC 102662.</title>
        <authorList>
            <person name="Wang K."/>
        </authorList>
    </citation>
    <scope>NUCLEOTIDE SEQUENCE [LARGE SCALE GENOMIC DNA]</scope>
    <source>
        <strain evidence="1 2">NBRC 102662</strain>
    </source>
</reference>